<dbReference type="InterPro" id="IPR021858">
    <property type="entry name" value="Fun_TF"/>
</dbReference>
<proteinExistence type="predicted"/>
<keyword evidence="2" id="KW-1133">Transmembrane helix</keyword>
<feature type="coiled-coil region" evidence="1">
    <location>
        <begin position="233"/>
        <end position="260"/>
    </location>
</feature>
<evidence type="ECO:0000256" key="2">
    <source>
        <dbReference type="SAM" id="Phobius"/>
    </source>
</evidence>
<keyword evidence="4" id="KW-1185">Reference proteome</keyword>
<dbReference type="InterPro" id="IPR053178">
    <property type="entry name" value="Osmoadaptation_assoc"/>
</dbReference>
<keyword evidence="2" id="KW-0812">Transmembrane</keyword>
<name>A0AAV9JB16_9PEZI</name>
<sequence length="385" mass="43076">MPWLGEELIMPILPAHMLSPAAMRSQLYSEFMDIYLPRTGRLDHFSFFEFIATMPTTEPALLESMDALSLVTVGSLNKDRTLLNLSSRTYGRALRSLAKSLTKPAEALRSDELLATTTVLATCALYDEIGQHADGFFQHVNGCQQLIAARGPQSIKSELSLLLFSNTKHGALCSALIERKAPLMARPDWRAVALTSPLQDSSTLFYDTAIQIPGVLERLDQVIHDPNTTSPRIETTALDVDNLLSECERLENELRNFFADWQLRALLDDGFTPMNNSGVLYSEQPIDDFPTFTSLCSDRTFDTAFLFPSFPVAYLTSLYWMCLYLLRTSAQGLHKLRHEIDETWHPSPDSAVTEDELLVYAINLCKCVPFFCEPISSSTGMIGIL</sequence>
<keyword evidence="2" id="KW-0472">Membrane</keyword>
<dbReference type="PANTHER" id="PTHR38111">
    <property type="entry name" value="ZN(2)-C6 FUNGAL-TYPE DOMAIN-CONTAINING PROTEIN-RELATED"/>
    <property type="match status" value="1"/>
</dbReference>
<organism evidence="3 4">
    <name type="scientific">Oleoguttula mirabilis</name>
    <dbReference type="NCBI Taxonomy" id="1507867"/>
    <lineage>
        <taxon>Eukaryota</taxon>
        <taxon>Fungi</taxon>
        <taxon>Dikarya</taxon>
        <taxon>Ascomycota</taxon>
        <taxon>Pezizomycotina</taxon>
        <taxon>Dothideomycetes</taxon>
        <taxon>Dothideomycetidae</taxon>
        <taxon>Mycosphaerellales</taxon>
        <taxon>Teratosphaeriaceae</taxon>
        <taxon>Oleoguttula</taxon>
    </lineage>
</organism>
<keyword evidence="1" id="KW-0175">Coiled coil</keyword>
<evidence type="ECO:0000256" key="1">
    <source>
        <dbReference type="SAM" id="Coils"/>
    </source>
</evidence>
<dbReference type="Pfam" id="PF11951">
    <property type="entry name" value="Fungal_trans_2"/>
    <property type="match status" value="1"/>
</dbReference>
<dbReference type="EMBL" id="JAVFHQ010000045">
    <property type="protein sequence ID" value="KAK4542096.1"/>
    <property type="molecule type" value="Genomic_DNA"/>
</dbReference>
<feature type="transmembrane region" description="Helical" evidence="2">
    <location>
        <begin position="305"/>
        <end position="326"/>
    </location>
</feature>
<accession>A0AAV9JB16</accession>
<evidence type="ECO:0000313" key="3">
    <source>
        <dbReference type="EMBL" id="KAK4542096.1"/>
    </source>
</evidence>
<evidence type="ECO:0000313" key="4">
    <source>
        <dbReference type="Proteomes" id="UP001324427"/>
    </source>
</evidence>
<comment type="caution">
    <text evidence="3">The sequence shown here is derived from an EMBL/GenBank/DDBJ whole genome shotgun (WGS) entry which is preliminary data.</text>
</comment>
<reference evidence="3 4" key="1">
    <citation type="submission" date="2021-11" db="EMBL/GenBank/DDBJ databases">
        <title>Black yeast isolated from Biological Soil Crust.</title>
        <authorList>
            <person name="Kurbessoian T."/>
        </authorList>
    </citation>
    <scope>NUCLEOTIDE SEQUENCE [LARGE SCALE GENOMIC DNA]</scope>
    <source>
        <strain evidence="3 4">CCFEE 5522</strain>
    </source>
</reference>
<dbReference type="AlphaFoldDB" id="A0AAV9JB16"/>
<gene>
    <name evidence="3" type="ORF">LTR36_007127</name>
</gene>
<protein>
    <submittedName>
        <fullName evidence="3">Uncharacterized protein</fullName>
    </submittedName>
</protein>
<dbReference type="Proteomes" id="UP001324427">
    <property type="component" value="Unassembled WGS sequence"/>
</dbReference>